<keyword evidence="4" id="KW-0812">Transmembrane</keyword>
<evidence type="ECO:0000256" key="7">
    <source>
        <dbReference type="ARBA" id="ARBA00023002"/>
    </source>
</evidence>
<dbReference type="InterPro" id="IPR036291">
    <property type="entry name" value="NAD(P)-bd_dom_sf"/>
</dbReference>
<keyword evidence="7 10" id="KW-0560">Oxidoreductase</keyword>
<organism evidence="12 13">
    <name type="scientific">Cyprinus carpio</name>
    <name type="common">Common carp</name>
    <dbReference type="NCBI Taxonomy" id="7962"/>
    <lineage>
        <taxon>Eukaryota</taxon>
        <taxon>Metazoa</taxon>
        <taxon>Chordata</taxon>
        <taxon>Craniata</taxon>
        <taxon>Vertebrata</taxon>
        <taxon>Euteleostomi</taxon>
        <taxon>Actinopterygii</taxon>
        <taxon>Neopterygii</taxon>
        <taxon>Teleostei</taxon>
        <taxon>Ostariophysi</taxon>
        <taxon>Cypriniformes</taxon>
        <taxon>Cyprinidae</taxon>
        <taxon>Cyprininae</taxon>
        <taxon>Cyprinus</taxon>
    </lineage>
</organism>
<evidence type="ECO:0000256" key="3">
    <source>
        <dbReference type="ARBA" id="ARBA00009219"/>
    </source>
</evidence>
<evidence type="ECO:0000256" key="5">
    <source>
        <dbReference type="ARBA" id="ARBA00022824"/>
    </source>
</evidence>
<dbReference type="GO" id="GO:0005789">
    <property type="term" value="C:endoplasmic reticulum membrane"/>
    <property type="evidence" value="ECO:0007669"/>
    <property type="project" value="UniProtKB-SubCell"/>
</dbReference>
<reference evidence="12" key="1">
    <citation type="submission" date="2025-08" db="UniProtKB">
        <authorList>
            <consortium name="Ensembl"/>
        </authorList>
    </citation>
    <scope>IDENTIFICATION</scope>
</reference>
<dbReference type="Gene3D" id="3.40.50.720">
    <property type="entry name" value="NAD(P)-binding Rossmann-like Domain"/>
    <property type="match status" value="1"/>
</dbReference>
<dbReference type="PANTHER" id="PTHR43245:SF51">
    <property type="entry name" value="SHORT CHAIN DEHYDROGENASE_REDUCTASE FAMILY 42E, MEMBER 2"/>
    <property type="match status" value="1"/>
</dbReference>
<evidence type="ECO:0000256" key="4">
    <source>
        <dbReference type="ARBA" id="ARBA00022692"/>
    </source>
</evidence>
<keyword evidence="9" id="KW-0472">Membrane</keyword>
<feature type="domain" description="3-beta hydroxysteroid dehydrogenase/isomerase" evidence="11">
    <location>
        <begin position="9"/>
        <end position="281"/>
    </location>
</feature>
<dbReference type="Pfam" id="PF01073">
    <property type="entry name" value="3Beta_HSD"/>
    <property type="match status" value="1"/>
</dbReference>
<evidence type="ECO:0000313" key="12">
    <source>
        <dbReference type="Ensembl" id="ENSCCRP00015012876.1"/>
    </source>
</evidence>
<proteinExistence type="inferred from homology"/>
<evidence type="ECO:0000256" key="9">
    <source>
        <dbReference type="ARBA" id="ARBA00023136"/>
    </source>
</evidence>
<dbReference type="GO" id="GO:0006694">
    <property type="term" value="P:steroid biosynthetic process"/>
    <property type="evidence" value="ECO:0007669"/>
    <property type="project" value="InterPro"/>
</dbReference>
<evidence type="ECO:0000256" key="2">
    <source>
        <dbReference type="ARBA" id="ARBA00004389"/>
    </source>
</evidence>
<evidence type="ECO:0000256" key="1">
    <source>
        <dbReference type="ARBA" id="ARBA00004304"/>
    </source>
</evidence>
<dbReference type="FunFam" id="3.40.50.720:FF:000220">
    <property type="entry name" value="3 beta-hydroxysteroid dehydrogenase/Delta 5--&gt;4-isomerase type 1"/>
    <property type="match status" value="1"/>
</dbReference>
<protein>
    <recommendedName>
        <fullName evidence="11">3-beta hydroxysteroid dehydrogenase/isomerase domain-containing protein</fullName>
    </recommendedName>
</protein>
<dbReference type="InterPro" id="IPR002225">
    <property type="entry name" value="3Beta_OHSteriod_DH/Estase"/>
</dbReference>
<evidence type="ECO:0000256" key="8">
    <source>
        <dbReference type="ARBA" id="ARBA00023128"/>
    </source>
</evidence>
<sequence length="369" mass="41287">MTLSGDVCVVTGACGFLGGKLVRLLLEEEKLSEIRLLDRNIQSELMQSLDDCKGETKVSVFEGDIRNRDLLRRACKGAALVFHTASLIDVIGAVEYTELYEVNVKGTQLLLETCIQENVASFIYTSSIEVAGPNSHGDPIINGDEDTPYASCLKFSYSKTKKEAEQICLQASGELLCNGGHLATCALRPMFIYGPGCHLRDGIRNGNVLQRTSRREAKVNPVYVENAALAHLQAGRALKDSQKRAVMGGNFYYISDDTPPVSYSDFNYAVLSPLGFGIQERPFLPFPLLYLLSFLMELLHVVLRPFLKFTPTLNRQLLTMLNTPFSFSYQKAHRDFGYSPRYDWEEARKCTSDWLASVLPTERQQINLK</sequence>
<accession>A0A8C1SXW1</accession>
<dbReference type="InterPro" id="IPR050177">
    <property type="entry name" value="Lipid_A_modif_metabolic_enz"/>
</dbReference>
<keyword evidence="6" id="KW-1133">Transmembrane helix</keyword>
<evidence type="ECO:0000259" key="11">
    <source>
        <dbReference type="Pfam" id="PF01073"/>
    </source>
</evidence>
<name>A0A8C1SXW1_CYPCA</name>
<dbReference type="SUPFAM" id="SSF51735">
    <property type="entry name" value="NAD(P)-binding Rossmann-fold domains"/>
    <property type="match status" value="1"/>
</dbReference>
<keyword evidence="5" id="KW-0256">Endoplasmic reticulum</keyword>
<evidence type="ECO:0000313" key="13">
    <source>
        <dbReference type="Proteomes" id="UP000694700"/>
    </source>
</evidence>
<dbReference type="AlphaFoldDB" id="A0A8C1SXW1"/>
<comment type="similarity">
    <text evidence="3 10">Belongs to the 3-beta-HSD family.</text>
</comment>
<keyword evidence="8" id="KW-0496">Mitochondrion</keyword>
<evidence type="ECO:0000256" key="10">
    <source>
        <dbReference type="RuleBase" id="RU004475"/>
    </source>
</evidence>
<dbReference type="GO" id="GO:0016616">
    <property type="term" value="F:oxidoreductase activity, acting on the CH-OH group of donors, NAD or NADP as acceptor"/>
    <property type="evidence" value="ECO:0007669"/>
    <property type="project" value="InterPro"/>
</dbReference>
<comment type="subcellular location">
    <subcellularLocation>
        <location evidence="2">Endoplasmic reticulum membrane</location>
        <topology evidence="2">Single-pass membrane protein</topology>
    </subcellularLocation>
    <subcellularLocation>
        <location evidence="1">Mitochondrion membrane</location>
        <topology evidence="1">Single-pass membrane protein</topology>
    </subcellularLocation>
</comment>
<dbReference type="GO" id="GO:0031966">
    <property type="term" value="C:mitochondrial membrane"/>
    <property type="evidence" value="ECO:0007669"/>
    <property type="project" value="UniProtKB-SubCell"/>
</dbReference>
<evidence type="ECO:0000256" key="6">
    <source>
        <dbReference type="ARBA" id="ARBA00022989"/>
    </source>
</evidence>
<dbReference type="Proteomes" id="UP000694700">
    <property type="component" value="Unplaced"/>
</dbReference>
<dbReference type="PANTHER" id="PTHR43245">
    <property type="entry name" value="BIFUNCTIONAL POLYMYXIN RESISTANCE PROTEIN ARNA"/>
    <property type="match status" value="1"/>
</dbReference>
<dbReference type="Ensembl" id="ENSCCRT00015013335.1">
    <property type="protein sequence ID" value="ENSCCRP00015012876.1"/>
    <property type="gene ID" value="ENSCCRG00015005885.1"/>
</dbReference>